<feature type="compositionally biased region" description="Gly residues" evidence="1">
    <location>
        <begin position="204"/>
        <end position="216"/>
    </location>
</feature>
<dbReference type="InterPro" id="IPR058627">
    <property type="entry name" value="MdtA-like_C"/>
</dbReference>
<name>A0A3N2C403_9MICO</name>
<dbReference type="InterPro" id="IPR011053">
    <property type="entry name" value="Single_hybrid_motif"/>
</dbReference>
<accession>A0A3N2C403</accession>
<comment type="caution">
    <text evidence="4">The sequence shown here is derived from an EMBL/GenBank/DDBJ whole genome shotgun (WGS) entry which is preliminary data.</text>
</comment>
<dbReference type="PANTHER" id="PTHR30469:SF33">
    <property type="entry name" value="SLR1207 PROTEIN"/>
    <property type="match status" value="1"/>
</dbReference>
<gene>
    <name evidence="4" type="ORF">EDD42_2258</name>
</gene>
<protein>
    <recommendedName>
        <fullName evidence="3">Multidrug resistance protein MdtA-like C-terminal permuted SH3 domain-containing protein</fullName>
    </recommendedName>
</protein>
<proteinExistence type="predicted"/>
<feature type="transmembrane region" description="Helical" evidence="2">
    <location>
        <begin position="7"/>
        <end position="29"/>
    </location>
</feature>
<dbReference type="GO" id="GO:1990281">
    <property type="term" value="C:efflux pump complex"/>
    <property type="evidence" value="ECO:0007669"/>
    <property type="project" value="TreeGrafter"/>
</dbReference>
<feature type="domain" description="Multidrug resistance protein MdtA-like C-terminal permuted SH3" evidence="3">
    <location>
        <begin position="246"/>
        <end position="300"/>
    </location>
</feature>
<reference evidence="4 5" key="1">
    <citation type="submission" date="2018-11" db="EMBL/GenBank/DDBJ databases">
        <title>Sequencing the genomes of 1000 actinobacteria strains.</title>
        <authorList>
            <person name="Klenk H.-P."/>
        </authorList>
    </citation>
    <scope>NUCLEOTIDE SEQUENCE [LARGE SCALE GENOMIC DNA]</scope>
    <source>
        <strain evidence="4 5">DSM 14012</strain>
    </source>
</reference>
<evidence type="ECO:0000313" key="5">
    <source>
        <dbReference type="Proteomes" id="UP000266915"/>
    </source>
</evidence>
<organism evidence="4 5">
    <name type="scientific">Plantibacter flavus</name>
    <dbReference type="NCBI Taxonomy" id="150123"/>
    <lineage>
        <taxon>Bacteria</taxon>
        <taxon>Bacillati</taxon>
        <taxon>Actinomycetota</taxon>
        <taxon>Actinomycetes</taxon>
        <taxon>Micrococcales</taxon>
        <taxon>Microbacteriaceae</taxon>
        <taxon>Plantibacter</taxon>
    </lineage>
</organism>
<evidence type="ECO:0000256" key="2">
    <source>
        <dbReference type="SAM" id="Phobius"/>
    </source>
</evidence>
<dbReference type="RefSeq" id="WP_085513032.1">
    <property type="nucleotide sequence ID" value="NZ_FXAP01000005.1"/>
</dbReference>
<keyword evidence="2" id="KW-0472">Membrane</keyword>
<evidence type="ECO:0000259" key="3">
    <source>
        <dbReference type="Pfam" id="PF25967"/>
    </source>
</evidence>
<evidence type="ECO:0000256" key="1">
    <source>
        <dbReference type="SAM" id="MobiDB-lite"/>
    </source>
</evidence>
<keyword evidence="2" id="KW-1133">Transmembrane helix</keyword>
<dbReference type="PANTHER" id="PTHR30469">
    <property type="entry name" value="MULTIDRUG RESISTANCE PROTEIN MDTA"/>
    <property type="match status" value="1"/>
</dbReference>
<feature type="region of interest" description="Disordered" evidence="1">
    <location>
        <begin position="190"/>
        <end position="218"/>
    </location>
</feature>
<dbReference type="AlphaFoldDB" id="A0A3N2C403"/>
<dbReference type="SUPFAM" id="SSF51230">
    <property type="entry name" value="Single hybrid motif"/>
    <property type="match status" value="1"/>
</dbReference>
<dbReference type="EMBL" id="RKHL01000001">
    <property type="protein sequence ID" value="ROR82170.1"/>
    <property type="molecule type" value="Genomic_DNA"/>
</dbReference>
<keyword evidence="2" id="KW-0812">Transmembrane</keyword>
<dbReference type="Pfam" id="PF25967">
    <property type="entry name" value="RND-MFP_C"/>
    <property type="match status" value="1"/>
</dbReference>
<dbReference type="Gene3D" id="2.40.50.100">
    <property type="match status" value="1"/>
</dbReference>
<sequence>MGIVRTWVFPILKLLVFAAIAVALVKVAFFPDAPQEEGPTQPTGSLVEPQVQAALGTVVNTVSVEGQVVADPASTAKSTVAGTVDEVFAAKGAVLAEGDPILDVKTIDEEGKERYVQVTAPVAGTLGNVKLIHGQSVQIGDAVAQVSPATFSITGALSADKQYRLLTIPGEATVTINGGPAPFVCPAVRVTTPSSGGDEEEPTTGGGSGQTPGAGGTSVTCAVPGDVRVFAGLAATIELAGGVAENVLVLPTTAVKGSAGTGTVWVVGADGAQEERPVTLGLNDGQQVQIVDGVAEGDSVLQFVPGAVAPAPEGCTTLPDGSMACDGSVG</sequence>
<keyword evidence="5" id="KW-1185">Reference proteome</keyword>
<dbReference type="GO" id="GO:0015562">
    <property type="term" value="F:efflux transmembrane transporter activity"/>
    <property type="evidence" value="ECO:0007669"/>
    <property type="project" value="TreeGrafter"/>
</dbReference>
<dbReference type="Proteomes" id="UP000266915">
    <property type="component" value="Unassembled WGS sequence"/>
</dbReference>
<dbReference type="Gene3D" id="2.40.420.20">
    <property type="match status" value="1"/>
</dbReference>
<evidence type="ECO:0000313" key="4">
    <source>
        <dbReference type="EMBL" id="ROR82170.1"/>
    </source>
</evidence>